<dbReference type="GO" id="GO:0005576">
    <property type="term" value="C:extracellular region"/>
    <property type="evidence" value="ECO:0007669"/>
    <property type="project" value="UniProtKB-SubCell"/>
</dbReference>
<dbReference type="Gene3D" id="4.10.40.20">
    <property type="match status" value="1"/>
</dbReference>
<dbReference type="SMART" id="SM00121">
    <property type="entry name" value="IB"/>
    <property type="match status" value="1"/>
</dbReference>
<dbReference type="EMBL" id="LMAW01002953">
    <property type="protein sequence ID" value="KQK75291.1"/>
    <property type="molecule type" value="Genomic_DNA"/>
</dbReference>
<dbReference type="GO" id="GO:0001558">
    <property type="term" value="P:regulation of cell growth"/>
    <property type="evidence" value="ECO:0007669"/>
    <property type="project" value="InterPro"/>
</dbReference>
<comment type="subcellular location">
    <subcellularLocation>
        <location evidence="1">Secreted</location>
    </subcellularLocation>
</comment>
<dbReference type="PROSITE" id="PS51323">
    <property type="entry name" value="IGFBP_N_2"/>
    <property type="match status" value="1"/>
</dbReference>
<dbReference type="InterPro" id="IPR000867">
    <property type="entry name" value="IGFBP-like"/>
</dbReference>
<evidence type="ECO:0000256" key="3">
    <source>
        <dbReference type="ARBA" id="ARBA00022729"/>
    </source>
</evidence>
<dbReference type="Proteomes" id="UP000051836">
    <property type="component" value="Unassembled WGS sequence"/>
</dbReference>
<organism evidence="7 8">
    <name type="scientific">Amazona aestiva</name>
    <name type="common">Blue-fronted Amazon parrot</name>
    <dbReference type="NCBI Taxonomy" id="12930"/>
    <lineage>
        <taxon>Eukaryota</taxon>
        <taxon>Metazoa</taxon>
        <taxon>Chordata</taxon>
        <taxon>Craniata</taxon>
        <taxon>Vertebrata</taxon>
        <taxon>Euteleostomi</taxon>
        <taxon>Archelosauria</taxon>
        <taxon>Archosauria</taxon>
        <taxon>Dinosauria</taxon>
        <taxon>Saurischia</taxon>
        <taxon>Theropoda</taxon>
        <taxon>Coelurosauria</taxon>
        <taxon>Aves</taxon>
        <taxon>Neognathae</taxon>
        <taxon>Neoaves</taxon>
        <taxon>Telluraves</taxon>
        <taxon>Australaves</taxon>
        <taxon>Psittaciformes</taxon>
        <taxon>Psittacidae</taxon>
        <taxon>Amazona</taxon>
    </lineage>
</organism>
<name>A0A0Q3P403_AMAAE</name>
<dbReference type="GO" id="GO:0005520">
    <property type="term" value="F:insulin-like growth factor binding"/>
    <property type="evidence" value="ECO:0007669"/>
    <property type="project" value="InterPro"/>
</dbReference>
<protein>
    <recommendedName>
        <fullName evidence="6">IGFBP N-terminal domain-containing protein</fullName>
    </recommendedName>
</protein>
<evidence type="ECO:0000256" key="4">
    <source>
        <dbReference type="ARBA" id="ARBA00023157"/>
    </source>
</evidence>
<dbReference type="FunFam" id="4.10.40.20:FF:000003">
    <property type="entry name" value="cysteine-rich motor neuron 1 protein isoform X1"/>
    <property type="match status" value="1"/>
</dbReference>
<gene>
    <name evidence="7" type="ORF">AAES_146925</name>
</gene>
<reference evidence="7 8" key="1">
    <citation type="submission" date="2015-10" db="EMBL/GenBank/DDBJ databases">
        <authorList>
            <person name="Gilbert D.G."/>
        </authorList>
    </citation>
    <scope>NUCLEOTIDE SEQUENCE [LARGE SCALE GENOMIC DNA]</scope>
    <source>
        <strain evidence="7">FVVF132</strain>
    </source>
</reference>
<dbReference type="SUPFAM" id="SSF57184">
    <property type="entry name" value="Growth factor receptor domain"/>
    <property type="match status" value="1"/>
</dbReference>
<accession>A0A0Q3P403</accession>
<evidence type="ECO:0000313" key="8">
    <source>
        <dbReference type="Proteomes" id="UP000051836"/>
    </source>
</evidence>
<dbReference type="Pfam" id="PF00219">
    <property type="entry name" value="IGFBP"/>
    <property type="match status" value="1"/>
</dbReference>
<dbReference type="PANTHER" id="PTHR14186:SF20">
    <property type="entry name" value="CYSTEINE-RICH MOTOR NEURON 1 PROTEIN-LIKE"/>
    <property type="match status" value="1"/>
</dbReference>
<evidence type="ECO:0000256" key="2">
    <source>
        <dbReference type="ARBA" id="ARBA00022525"/>
    </source>
</evidence>
<feature type="signal peptide" evidence="5">
    <location>
        <begin position="1"/>
        <end position="41"/>
    </location>
</feature>
<evidence type="ECO:0000256" key="5">
    <source>
        <dbReference type="SAM" id="SignalP"/>
    </source>
</evidence>
<evidence type="ECO:0000313" key="7">
    <source>
        <dbReference type="EMBL" id="KQK75291.1"/>
    </source>
</evidence>
<evidence type="ECO:0000259" key="6">
    <source>
        <dbReference type="PROSITE" id="PS51323"/>
    </source>
</evidence>
<dbReference type="OrthoDB" id="5976811at2759"/>
<keyword evidence="8" id="KW-1185">Reference proteome</keyword>
<keyword evidence="3 5" id="KW-0732">Signal</keyword>
<feature type="domain" description="IGFBP N-terminal" evidence="6">
    <location>
        <begin position="40"/>
        <end position="119"/>
    </location>
</feature>
<feature type="chain" id="PRO_5006206253" description="IGFBP N-terminal domain-containing protein" evidence="5">
    <location>
        <begin position="42"/>
        <end position="220"/>
    </location>
</feature>
<keyword evidence="2" id="KW-0964">Secreted</keyword>
<dbReference type="AlphaFoldDB" id="A0A0Q3P403"/>
<dbReference type="InterPro" id="IPR011390">
    <property type="entry name" value="IGFBP_rP_mac25"/>
</dbReference>
<keyword evidence="4" id="KW-1015">Disulfide bond</keyword>
<comment type="caution">
    <text evidence="7">The sequence shown here is derived from an EMBL/GenBank/DDBJ whole genome shotgun (WGS) entry which is preliminary data.</text>
</comment>
<dbReference type="GO" id="GO:0009966">
    <property type="term" value="P:regulation of signal transduction"/>
    <property type="evidence" value="ECO:0007669"/>
    <property type="project" value="TreeGrafter"/>
</dbReference>
<dbReference type="STRING" id="12930.A0A0Q3P403"/>
<dbReference type="InterPro" id="IPR009030">
    <property type="entry name" value="Growth_fac_rcpt_cys_sf"/>
</dbReference>
<proteinExistence type="predicted"/>
<evidence type="ECO:0000256" key="1">
    <source>
        <dbReference type="ARBA" id="ARBA00004613"/>
    </source>
</evidence>
<dbReference type="PANTHER" id="PTHR14186">
    <property type="entry name" value="INSULIN-LIKE GROWTH FACTOR BINDING PROTEIN-RELATED"/>
    <property type="match status" value="1"/>
</dbReference>
<sequence>MYLAAVSVGRRRPGGDGGWHLTAAGWLVLLAVLLGESGTRALVCLPCDESKCEEPKSCPGSIVLGICGCCFMCARQRNESCGGVYGLHGACDRGLRCVIRPPLNGDSITEYEVGVCEEIAGFQYFKENEMEKSNGVEEGYWKGFAVVGQRNENWDDDQLLGFEPCNENLITGCNIISGKCECDTIRTCNNPFEFPSRDTCLSALKRIEDLEEMELVCEMA</sequence>